<reference evidence="2" key="1">
    <citation type="submission" date="2022-02" db="EMBL/GenBank/DDBJ databases">
        <title>Paenibacillus sp. MBLB1832 Whole Genome Shotgun Sequencing.</title>
        <authorList>
            <person name="Hwang C.Y."/>
            <person name="Cho E.-S."/>
            <person name="Seo M.-J."/>
        </authorList>
    </citation>
    <scope>NUCLEOTIDE SEQUENCE</scope>
    <source>
        <strain evidence="2">MBLB1832</strain>
    </source>
</reference>
<dbReference type="AlphaFoldDB" id="A0AA96LK20"/>
<dbReference type="EMBL" id="CP130319">
    <property type="protein sequence ID" value="WNR42329.1"/>
    <property type="molecule type" value="Genomic_DNA"/>
</dbReference>
<evidence type="ECO:0000256" key="1">
    <source>
        <dbReference type="SAM" id="Phobius"/>
    </source>
</evidence>
<keyword evidence="3" id="KW-1185">Reference proteome</keyword>
<organism evidence="2 3">
    <name type="scientific">Paenibacillus roseopurpureus</name>
    <dbReference type="NCBI Taxonomy" id="2918901"/>
    <lineage>
        <taxon>Bacteria</taxon>
        <taxon>Bacillati</taxon>
        <taxon>Bacillota</taxon>
        <taxon>Bacilli</taxon>
        <taxon>Bacillales</taxon>
        <taxon>Paenibacillaceae</taxon>
        <taxon>Paenibacillus</taxon>
    </lineage>
</organism>
<keyword evidence="1" id="KW-0812">Transmembrane</keyword>
<gene>
    <name evidence="2" type="ORF">MJB10_14405</name>
</gene>
<accession>A0AA96LK20</accession>
<keyword evidence="1" id="KW-0472">Membrane</keyword>
<feature type="transmembrane region" description="Helical" evidence="1">
    <location>
        <begin position="41"/>
        <end position="59"/>
    </location>
</feature>
<evidence type="ECO:0000313" key="3">
    <source>
        <dbReference type="Proteomes" id="UP001304650"/>
    </source>
</evidence>
<protein>
    <submittedName>
        <fullName evidence="2">Uncharacterized protein</fullName>
    </submittedName>
</protein>
<sequence>MTIRTPQGLLIKLDVATSFGLMARLYPEISPKQILKTTEDISLMSTSMGFATGMLCFFLQLSPQGISVCTFTAMLIGMIFSASGLILFPFIQLGAAYGRIAIGFIPTILSIVVGYLLTGLEGVVAYFLTKCLAVCISMLVGIGISRQSLIAGGNAYSSSERNFFHAYRYYAEQIGQSMSLELTYEERNEAFWRGTYHVYVEEDDAYLDMQEVE</sequence>
<feature type="transmembrane region" description="Helical" evidence="1">
    <location>
        <begin position="100"/>
        <end position="117"/>
    </location>
</feature>
<dbReference type="RefSeq" id="WP_314795677.1">
    <property type="nucleotide sequence ID" value="NZ_CP130319.1"/>
</dbReference>
<proteinExistence type="predicted"/>
<feature type="transmembrane region" description="Helical" evidence="1">
    <location>
        <begin position="123"/>
        <end position="144"/>
    </location>
</feature>
<dbReference type="Proteomes" id="UP001304650">
    <property type="component" value="Chromosome"/>
</dbReference>
<evidence type="ECO:0000313" key="2">
    <source>
        <dbReference type="EMBL" id="WNR42329.1"/>
    </source>
</evidence>
<feature type="transmembrane region" description="Helical" evidence="1">
    <location>
        <begin position="65"/>
        <end position="88"/>
    </location>
</feature>
<keyword evidence="1" id="KW-1133">Transmembrane helix</keyword>
<name>A0AA96LK20_9BACL</name>
<dbReference type="KEGG" id="proo:MJB10_14405"/>